<evidence type="ECO:0000259" key="1">
    <source>
        <dbReference type="PROSITE" id="PS52045"/>
    </source>
</evidence>
<gene>
    <name evidence="2" type="ORF">AQUCO_00300421v1</name>
</gene>
<protein>
    <recommendedName>
        <fullName evidence="1">Neprosin PEP catalytic domain-containing protein</fullName>
    </recommendedName>
</protein>
<dbReference type="EMBL" id="KZ305020">
    <property type="protein sequence ID" value="PIA60889.1"/>
    <property type="molecule type" value="Genomic_DNA"/>
</dbReference>
<dbReference type="PANTHER" id="PTHR31589:SF110">
    <property type="entry name" value="PROTEIN, PUTATIVE (DUF239)-RELATED"/>
    <property type="match status" value="1"/>
</dbReference>
<dbReference type="PROSITE" id="PS52045">
    <property type="entry name" value="NEPROSIN_PEP_CD"/>
    <property type="match status" value="1"/>
</dbReference>
<dbReference type="Proteomes" id="UP000230069">
    <property type="component" value="Unassembled WGS sequence"/>
</dbReference>
<sequence>MFIYGFKKSNFKLSPTYNVQLAYSIKSQSQVDHHLIDLSLYEKMLCHGASQCRDPYLRELLLLYNIKDEDINIYFISSKYYQVKVGDAAAYECVNIYKQPAFDHPLLKNHKIQMKPSSLPKGVVSSEHKQLNMVLQDAVRCPEGTVPIRKTRTESMRNTKSLFKAESVNSSTPKIDYHKNSTETFYGSQATMNVINPRVDDKNQASLAFISLWNGSNGDENLIQAGWGAGNSGCYNLQCSGFVHVDKNRPLGQVLDVSTYDGKIVEQQVLIHQDSKTKNWWVTIAGSVNIGYWPNSLLPHLANGSPNLSWGSLVKHDINGKSPQMGFGYFPDGNPRHAGYFRQIQVMYNLSDMSNPAGTWETYEDKPNCYKMVNYGLEAYPNGYSVVYGGTGGACDN</sequence>
<organism evidence="2 3">
    <name type="scientific">Aquilegia coerulea</name>
    <name type="common">Rocky mountain columbine</name>
    <dbReference type="NCBI Taxonomy" id="218851"/>
    <lineage>
        <taxon>Eukaryota</taxon>
        <taxon>Viridiplantae</taxon>
        <taxon>Streptophyta</taxon>
        <taxon>Embryophyta</taxon>
        <taxon>Tracheophyta</taxon>
        <taxon>Spermatophyta</taxon>
        <taxon>Magnoliopsida</taxon>
        <taxon>Ranunculales</taxon>
        <taxon>Ranunculaceae</taxon>
        <taxon>Thalictroideae</taxon>
        <taxon>Aquilegia</taxon>
    </lineage>
</organism>
<accession>A0A2G5EYU7</accession>
<dbReference type="EMBL" id="KZ305020">
    <property type="protein sequence ID" value="PIA60890.1"/>
    <property type="molecule type" value="Genomic_DNA"/>
</dbReference>
<name>A0A2G5EYU7_AQUCA</name>
<dbReference type="Pfam" id="PF03080">
    <property type="entry name" value="Neprosin"/>
    <property type="match status" value="1"/>
</dbReference>
<feature type="domain" description="Neprosin PEP catalytic" evidence="1">
    <location>
        <begin position="165"/>
        <end position="396"/>
    </location>
</feature>
<evidence type="ECO:0000313" key="2">
    <source>
        <dbReference type="EMBL" id="PIA60890.1"/>
    </source>
</evidence>
<dbReference type="PANTHER" id="PTHR31589">
    <property type="entry name" value="PROTEIN, PUTATIVE (DUF239)-RELATED-RELATED"/>
    <property type="match status" value="1"/>
</dbReference>
<evidence type="ECO:0000313" key="3">
    <source>
        <dbReference type="Proteomes" id="UP000230069"/>
    </source>
</evidence>
<dbReference type="InterPro" id="IPR025521">
    <property type="entry name" value="Neprosin_propep"/>
</dbReference>
<keyword evidence="3" id="KW-1185">Reference proteome</keyword>
<dbReference type="Pfam" id="PF14365">
    <property type="entry name" value="Neprosin_AP"/>
    <property type="match status" value="1"/>
</dbReference>
<dbReference type="InterPro" id="IPR053168">
    <property type="entry name" value="Glutamic_endopeptidase"/>
</dbReference>
<dbReference type="AlphaFoldDB" id="A0A2G5EYU7"/>
<proteinExistence type="predicted"/>
<dbReference type="OrthoDB" id="1858978at2759"/>
<reference evidence="2 3" key="1">
    <citation type="submission" date="2017-09" db="EMBL/GenBank/DDBJ databases">
        <title>WGS assembly of Aquilegia coerulea Goldsmith.</title>
        <authorList>
            <person name="Hodges S."/>
            <person name="Kramer E."/>
            <person name="Nordborg M."/>
            <person name="Tomkins J."/>
            <person name="Borevitz J."/>
            <person name="Derieg N."/>
            <person name="Yan J."/>
            <person name="Mihaltcheva S."/>
            <person name="Hayes R.D."/>
            <person name="Rokhsar D."/>
        </authorList>
    </citation>
    <scope>NUCLEOTIDE SEQUENCE [LARGE SCALE GENOMIC DNA]</scope>
    <source>
        <strain evidence="3">cv. Goldsmith</strain>
    </source>
</reference>
<dbReference type="STRING" id="218851.A0A2G5EYU7"/>
<dbReference type="InterPro" id="IPR004314">
    <property type="entry name" value="Neprosin"/>
</dbReference>